<dbReference type="Proteomes" id="UP000750711">
    <property type="component" value="Unassembled WGS sequence"/>
</dbReference>
<gene>
    <name evidence="4" type="ORF">GP486_001223</name>
</gene>
<proteinExistence type="predicted"/>
<organism evidence="4 5">
    <name type="scientific">Trichoglossum hirsutum</name>
    <dbReference type="NCBI Taxonomy" id="265104"/>
    <lineage>
        <taxon>Eukaryota</taxon>
        <taxon>Fungi</taxon>
        <taxon>Dikarya</taxon>
        <taxon>Ascomycota</taxon>
        <taxon>Pezizomycotina</taxon>
        <taxon>Geoglossomycetes</taxon>
        <taxon>Geoglossales</taxon>
        <taxon>Geoglossaceae</taxon>
        <taxon>Trichoglossum</taxon>
    </lineage>
</organism>
<reference evidence="4" key="1">
    <citation type="submission" date="2021-03" db="EMBL/GenBank/DDBJ databases">
        <title>Comparative genomics and phylogenomic investigation of the class Geoglossomycetes provide insights into ecological specialization and systematics.</title>
        <authorList>
            <person name="Melie T."/>
            <person name="Pirro S."/>
            <person name="Miller A.N."/>
            <person name="Quandt A."/>
        </authorList>
    </citation>
    <scope>NUCLEOTIDE SEQUENCE</scope>
    <source>
        <strain evidence="4">CAQ_001_2017</strain>
    </source>
</reference>
<dbReference type="InterPro" id="IPR000608">
    <property type="entry name" value="UBC"/>
</dbReference>
<dbReference type="SUPFAM" id="SSF54495">
    <property type="entry name" value="UBC-like"/>
    <property type="match status" value="1"/>
</dbReference>
<evidence type="ECO:0000256" key="1">
    <source>
        <dbReference type="ARBA" id="ARBA00022679"/>
    </source>
</evidence>
<evidence type="ECO:0000256" key="2">
    <source>
        <dbReference type="ARBA" id="ARBA00022786"/>
    </source>
</evidence>
<evidence type="ECO:0000313" key="4">
    <source>
        <dbReference type="EMBL" id="KAH0565389.1"/>
    </source>
</evidence>
<dbReference type="EMBL" id="JAGHQM010000100">
    <property type="protein sequence ID" value="KAH0565389.1"/>
    <property type="molecule type" value="Genomic_DNA"/>
</dbReference>
<dbReference type="Gene3D" id="3.10.110.10">
    <property type="entry name" value="Ubiquitin Conjugating Enzyme"/>
    <property type="match status" value="1"/>
</dbReference>
<dbReference type="PANTHER" id="PTHR46116:SF15">
    <property type="entry name" value="(E3-INDEPENDENT) E2 UBIQUITIN-CONJUGATING ENZYME"/>
    <property type="match status" value="1"/>
</dbReference>
<keyword evidence="5" id="KW-1185">Reference proteome</keyword>
<dbReference type="InterPro" id="IPR016135">
    <property type="entry name" value="UBQ-conjugating_enzyme/RWD"/>
</dbReference>
<keyword evidence="2" id="KW-0833">Ubl conjugation pathway</keyword>
<name>A0A9P8LHK1_9PEZI</name>
<dbReference type="GO" id="GO:0061631">
    <property type="term" value="F:ubiquitin conjugating enzyme activity"/>
    <property type="evidence" value="ECO:0007669"/>
    <property type="project" value="TreeGrafter"/>
</dbReference>
<feature type="domain" description="UBC core" evidence="3">
    <location>
        <begin position="464"/>
        <end position="513"/>
    </location>
</feature>
<keyword evidence="1" id="KW-0808">Transferase</keyword>
<evidence type="ECO:0000313" key="5">
    <source>
        <dbReference type="Proteomes" id="UP000750711"/>
    </source>
</evidence>
<dbReference type="PROSITE" id="PS50127">
    <property type="entry name" value="UBC_2"/>
    <property type="match status" value="1"/>
</dbReference>
<sequence>MALMTSGVEELSEDFLLALQLSEGHNQYGPGDYGGPEPDEDFLLALKLSEELDYTGLGGGSSQQGIEDDFLLALKLSEELDQSGRDNSQLETDTAFAQRLERELNGDRTLGRQEDEPPVVSADIASNVVVLREWYTGSRGQASKLADLFQHLSFLDDVMLRERSGLRFSAAAGVTSGWNSHRVTNVPRRHSGMVFRNDIFAVSRKPTHVEPTKSHDPEVDQKMSAAFNFISTSLSDSDKDTVTSQGGDPVVAIMSAMLELSLFSETIEAILRSDSIKDLAQRLDLVKSLLGLLKAISLQGDYRRILTRPRRLKKRTKGLQEIAQSPPEAAVTLVIVLEDEKEPKSQPLFDLLGRLKMQAEVYLKGARSSDGSAFQSGEGAASVSLCDHLVGMYNSILSTIGSASPTSSSKKGNGVRIGLSRSSTVAPQGGPLPDIPNVLDWSNAILGTYCYKWEAERIVKPLPGRQPKLVRQITELTNLPEGIFVRVMDSRPDVLKGLIVGPKDTPYEGGLFE</sequence>
<accession>A0A9P8LHK1</accession>
<dbReference type="PANTHER" id="PTHR46116">
    <property type="entry name" value="(E3-INDEPENDENT) E2 UBIQUITIN-CONJUGATING ENZYME"/>
    <property type="match status" value="1"/>
</dbReference>
<protein>
    <recommendedName>
        <fullName evidence="3">UBC core domain-containing protein</fullName>
    </recommendedName>
</protein>
<comment type="caution">
    <text evidence="4">The sequence shown here is derived from an EMBL/GenBank/DDBJ whole genome shotgun (WGS) entry which is preliminary data.</text>
</comment>
<dbReference type="AlphaFoldDB" id="A0A9P8LHK1"/>
<evidence type="ECO:0000259" key="3">
    <source>
        <dbReference type="PROSITE" id="PS50127"/>
    </source>
</evidence>